<accession>A0AAD5A6F1</accession>
<keyword evidence="3" id="KW-0804">Transcription</keyword>
<feature type="compositionally biased region" description="Polar residues" evidence="5">
    <location>
        <begin position="586"/>
        <end position="597"/>
    </location>
</feature>
<feature type="region of interest" description="Disordered" evidence="5">
    <location>
        <begin position="339"/>
        <end position="541"/>
    </location>
</feature>
<proteinExistence type="predicted"/>
<dbReference type="PANTHER" id="PTHR21545:SF10">
    <property type="entry name" value="LIGAND-DEPENDENT NUCLEAR RECEPTOR COREPRESSOR-LIKE PROTEIN"/>
    <property type="match status" value="1"/>
</dbReference>
<evidence type="ECO:0000256" key="2">
    <source>
        <dbReference type="ARBA" id="ARBA00023125"/>
    </source>
</evidence>
<feature type="region of interest" description="Disordered" evidence="5">
    <location>
        <begin position="1287"/>
        <end position="1337"/>
    </location>
</feature>
<keyword evidence="6" id="KW-0675">Receptor</keyword>
<feature type="compositionally biased region" description="Basic and acidic residues" evidence="5">
    <location>
        <begin position="1303"/>
        <end position="1312"/>
    </location>
</feature>
<dbReference type="EMBL" id="MU574732">
    <property type="protein sequence ID" value="KAI5610027.1"/>
    <property type="molecule type" value="Genomic_DNA"/>
</dbReference>
<dbReference type="PANTHER" id="PTHR21545">
    <property type="entry name" value="TRANSCRIPTION FACTOR MLR1/2"/>
    <property type="match status" value="1"/>
</dbReference>
<evidence type="ECO:0000256" key="4">
    <source>
        <dbReference type="ARBA" id="ARBA00023242"/>
    </source>
</evidence>
<dbReference type="GO" id="GO:0006357">
    <property type="term" value="P:regulation of transcription by RNA polymerase II"/>
    <property type="evidence" value="ECO:0007669"/>
    <property type="project" value="TreeGrafter"/>
</dbReference>
<dbReference type="InterPro" id="IPR028104">
    <property type="entry name" value="DUF4553"/>
</dbReference>
<evidence type="ECO:0000256" key="3">
    <source>
        <dbReference type="ARBA" id="ARBA00023163"/>
    </source>
</evidence>
<feature type="region of interest" description="Disordered" evidence="5">
    <location>
        <begin position="621"/>
        <end position="641"/>
    </location>
</feature>
<feature type="region of interest" description="Disordered" evidence="5">
    <location>
        <begin position="1"/>
        <end position="21"/>
    </location>
</feature>
<evidence type="ECO:0000256" key="1">
    <source>
        <dbReference type="ARBA" id="ARBA00023015"/>
    </source>
</evidence>
<feature type="region of interest" description="Disordered" evidence="5">
    <location>
        <begin position="583"/>
        <end position="609"/>
    </location>
</feature>
<feature type="compositionally biased region" description="Basic residues" evidence="5">
    <location>
        <begin position="865"/>
        <end position="874"/>
    </location>
</feature>
<feature type="compositionally biased region" description="Polar residues" evidence="5">
    <location>
        <begin position="684"/>
        <end position="699"/>
    </location>
</feature>
<feature type="region of interest" description="Disordered" evidence="5">
    <location>
        <begin position="1062"/>
        <end position="1101"/>
    </location>
</feature>
<sequence>MLQVRTQTTNPAVPENTGRTSAAVNLTETINTPAEPHVINAADFNAHVDVIVIFLLQPNEPFRATSLRTTCVEREEGQERRVTALEEVMTSLCAHHKVMLLHILQEMATFLQNDDHEALRDVSEMSGARGGRCCDTDESLCVPSSRVAFGCVRPCRLDMCALQSMCLCVNSCGGYSCPGVTLGCASCCARPRILVCPHHTQSKDIRHVAQTYSCHSPSPPTPSPPPLSPKPQDAESSQDMPTLNTHTLNTQPPPLLLHNTHTDQTAETHTKPEHLIDLMDKFTDTLMEASEREWSVHTDKGDSVKVCDDAQVTEIITTVLHSSSEKDYNLKELFEQHLASEKRSPQTRLQRRQEVRQAISRPHDQPATRRQSLQIKRDLARLEPYISRKKRRKTRMITKIPHTSISHTQSRDTPISHTQSRDTPISHTQSPDTPISHTQSPDTPISHTQNPDTPISHTPISHTQNPDTSIAHTQSPDTPISHTQSPDPDTSISHTQGPDTSISHTQGPDPDTSISHTQGPDTSILHTQGPDPDTAISHTQGPDTAITHTQYQDTPISHTQSPDTTISHTQYPNTAISHTRYPDTAISHTHSPDTPISHTKCPDTPISNDQKLDTALSEAQNPDMPNLYPQRPDTGNVHSNRSEICTEKSDPCHLRSRRNIVRPQHLSSYVTEPRKMFYSACRSAKNNSTPTQGTNTTDLPPSAVIEQPKSSHIPTVKRKLCQDENSEQPHTEHVLKDKAWITCPVPEDSTDTDDLKYVSPIKLMLVSTVKDEDGVKYMLRAAQPHHEEELFDPCKEASWAQSTIKEWKEEETVQTVNKECTKKLSAVESVSAECSSDCMNETEASFKRRPGRPKKLKAPTEKAVKRPIGRPRKSKPVDTDAVPSEDAEKQGTEEVLSKEHSNKNLKITINYGRRKARRMVCEGQVPSESNGASMRSEENAQSTQAQVCMKKDQFSLVMPVEDRKSLTHSVVCPKQSDGAVTRRPGRPAKVKISGISVTVTTVSPRRRKIHMKRDARDPATQRQEQHEEQETITEVTKASVRHSARERKPSVHLLQCVAMSRPTQSPRSCKLLPNKVPQAPQHDSKDGNGAESSGSPQNGVHFSSASIESLFDANLRWWPTSASPEMLKEEMNRRLKVMKDTWVSDASDPTVSDEENSSASSSSAVRMLFERDCSMETLCSWFMQTTETQSLAIVKKANNRIPSEVFQYSSGLTRYRPNACSNPQTERLRKCIKKFATVVPKSPMKLTQERLKLRSTRNRFPKRNNDAKKSQKFVSWRLYRTALDRAKSRFKSRTKSTSVEYKSLSEQDESRIQPKSASRQDLPNAEQRESLGPNASQKQITANAWIAHTLRECKVFLRKLNSANTCSLSKESGDCTVRFSVSPAGGGSVPQRKQRLRKKVKTKTTCTWQQGKVNRKRKLSCTNTLHLSPKRQRSSRGVMAAKWSDFILGVSALDVISERVRANEQTILCVSFDT</sequence>
<feature type="region of interest" description="Disordered" evidence="5">
    <location>
        <begin position="838"/>
        <end position="900"/>
    </location>
</feature>
<feature type="compositionally biased region" description="Pro residues" evidence="5">
    <location>
        <begin position="217"/>
        <end position="229"/>
    </location>
</feature>
<feature type="compositionally biased region" description="Polar residues" evidence="5">
    <location>
        <begin position="234"/>
        <end position="250"/>
    </location>
</feature>
<evidence type="ECO:0000256" key="5">
    <source>
        <dbReference type="SAM" id="MobiDB-lite"/>
    </source>
</evidence>
<organism evidence="6 7">
    <name type="scientific">Silurus asotus</name>
    <name type="common">Amur catfish</name>
    <name type="synonym">Parasilurus asotus</name>
    <dbReference type="NCBI Taxonomy" id="30991"/>
    <lineage>
        <taxon>Eukaryota</taxon>
        <taxon>Metazoa</taxon>
        <taxon>Chordata</taxon>
        <taxon>Craniata</taxon>
        <taxon>Vertebrata</taxon>
        <taxon>Euteleostomi</taxon>
        <taxon>Actinopterygii</taxon>
        <taxon>Neopterygii</taxon>
        <taxon>Teleostei</taxon>
        <taxon>Ostariophysi</taxon>
        <taxon>Siluriformes</taxon>
        <taxon>Siluridae</taxon>
        <taxon>Silurus</taxon>
    </lineage>
</organism>
<feature type="compositionally biased region" description="Polar residues" evidence="5">
    <location>
        <begin position="1090"/>
        <end position="1101"/>
    </location>
</feature>
<keyword evidence="1" id="KW-0805">Transcription regulation</keyword>
<feature type="compositionally biased region" description="Basic and acidic residues" evidence="5">
    <location>
        <begin position="886"/>
        <end position="900"/>
    </location>
</feature>
<dbReference type="GO" id="GO:0003677">
    <property type="term" value="F:DNA binding"/>
    <property type="evidence" value="ECO:0007669"/>
    <property type="project" value="UniProtKB-KW"/>
</dbReference>
<feature type="compositionally biased region" description="Basic residues" evidence="5">
    <location>
        <begin position="847"/>
        <end position="857"/>
    </location>
</feature>
<protein>
    <submittedName>
        <fullName evidence="6">Ligand-dependent nuclear receptor corepressor-like protein isoform X3</fullName>
    </submittedName>
</protein>
<feature type="compositionally biased region" description="Polar residues" evidence="5">
    <location>
        <begin position="401"/>
        <end position="526"/>
    </location>
</feature>
<keyword evidence="7" id="KW-1185">Reference proteome</keyword>
<dbReference type="GO" id="GO:0005634">
    <property type="term" value="C:nucleus"/>
    <property type="evidence" value="ECO:0007669"/>
    <property type="project" value="TreeGrafter"/>
</dbReference>
<keyword evidence="2" id="KW-0238">DNA-binding</keyword>
<feature type="compositionally biased region" description="Basic and acidic residues" evidence="5">
    <location>
        <begin position="351"/>
        <end position="367"/>
    </location>
</feature>
<feature type="compositionally biased region" description="Basic residues" evidence="5">
    <location>
        <begin position="387"/>
        <end position="396"/>
    </location>
</feature>
<comment type="caution">
    <text evidence="6">The sequence shown here is derived from an EMBL/GenBank/DDBJ whole genome shotgun (WGS) entry which is preliminary data.</text>
</comment>
<evidence type="ECO:0000313" key="7">
    <source>
        <dbReference type="Proteomes" id="UP001205998"/>
    </source>
</evidence>
<dbReference type="Proteomes" id="UP001205998">
    <property type="component" value="Unassembled WGS sequence"/>
</dbReference>
<feature type="region of interest" description="Disordered" evidence="5">
    <location>
        <begin position="211"/>
        <end position="253"/>
    </location>
</feature>
<feature type="compositionally biased region" description="Basic and acidic residues" evidence="5">
    <location>
        <begin position="1012"/>
        <end position="1029"/>
    </location>
</feature>
<keyword evidence="4" id="KW-0539">Nucleus</keyword>
<reference evidence="6" key="1">
    <citation type="submission" date="2018-07" db="EMBL/GenBank/DDBJ databases">
        <title>Comparative genomics of catfishes provides insights into carnivory and benthic adaptation.</title>
        <authorList>
            <person name="Zhang Y."/>
            <person name="Wang D."/>
            <person name="Peng Z."/>
            <person name="Zheng S."/>
            <person name="Shao F."/>
            <person name="Tao W."/>
        </authorList>
    </citation>
    <scope>NUCLEOTIDE SEQUENCE</scope>
    <source>
        <strain evidence="6">Chongqing</strain>
    </source>
</reference>
<evidence type="ECO:0000313" key="6">
    <source>
        <dbReference type="EMBL" id="KAI5610027.1"/>
    </source>
</evidence>
<feature type="region of interest" description="Disordered" evidence="5">
    <location>
        <begin position="684"/>
        <end position="714"/>
    </location>
</feature>
<feature type="region of interest" description="Disordered" evidence="5">
    <location>
        <begin position="1004"/>
        <end position="1048"/>
    </location>
</feature>
<name>A0AAD5A6F1_SILAS</name>
<dbReference type="Pfam" id="PF15090">
    <property type="entry name" value="DUF4553"/>
    <property type="match status" value="1"/>
</dbReference>
<gene>
    <name evidence="6" type="ORF">C0J50_5380</name>
</gene>